<accession>A0A4Q8AFI1</accession>
<feature type="transmembrane region" description="Helical" evidence="1">
    <location>
        <begin position="463"/>
        <end position="484"/>
    </location>
</feature>
<dbReference type="EMBL" id="SHLA01000001">
    <property type="protein sequence ID" value="RZU63018.1"/>
    <property type="molecule type" value="Genomic_DNA"/>
</dbReference>
<dbReference type="OrthoDB" id="9781349at2"/>
<feature type="transmembrane region" description="Helical" evidence="1">
    <location>
        <begin position="105"/>
        <end position="130"/>
    </location>
</feature>
<reference evidence="3 4" key="1">
    <citation type="submission" date="2019-02" db="EMBL/GenBank/DDBJ databases">
        <title>Sequencing the genomes of 1000 actinobacteria strains.</title>
        <authorList>
            <person name="Klenk H.-P."/>
        </authorList>
    </citation>
    <scope>NUCLEOTIDE SEQUENCE [LARGE SCALE GENOMIC DNA]</scope>
    <source>
        <strain evidence="3 4">DSM 17364</strain>
    </source>
</reference>
<feature type="transmembrane region" description="Helical" evidence="1">
    <location>
        <begin position="45"/>
        <end position="68"/>
    </location>
</feature>
<gene>
    <name evidence="3" type="ORF">EV380_2624</name>
</gene>
<dbReference type="Proteomes" id="UP000292685">
    <property type="component" value="Unassembled WGS sequence"/>
</dbReference>
<feature type="transmembrane region" description="Helical" evidence="1">
    <location>
        <begin position="136"/>
        <end position="157"/>
    </location>
</feature>
<organism evidence="3 4">
    <name type="scientific">Zhihengliuella halotolerans</name>
    <dbReference type="NCBI Taxonomy" id="370736"/>
    <lineage>
        <taxon>Bacteria</taxon>
        <taxon>Bacillati</taxon>
        <taxon>Actinomycetota</taxon>
        <taxon>Actinomycetes</taxon>
        <taxon>Micrococcales</taxon>
        <taxon>Micrococcaceae</taxon>
        <taxon>Zhihengliuella</taxon>
    </lineage>
</organism>
<protein>
    <submittedName>
        <fullName evidence="3">TctA family transporter</fullName>
    </submittedName>
</protein>
<comment type="caution">
    <text evidence="3">The sequence shown here is derived from an EMBL/GenBank/DDBJ whole genome shotgun (WGS) entry which is preliminary data.</text>
</comment>
<keyword evidence="1" id="KW-0472">Membrane</keyword>
<sequence length="661" mass="69685">MWEAALNALGSFLDPSMILFLVVGVIAGLAIGVIPGLGGTGAVAVLLPFVFILEPAQAMALIIGAVAVVHTSDAVTSILIGIPGSAAAATLLLDGHEMAKKGQGARALSASFLSSMVGGLIGVVALTFAIPIARPLVMMLGSPEIFMLTVLGIALTAMLSKGMILKGLMAGLLGILLAQIGAAPTSPEYRYTFGSLFLTEGLGLVAVALGIFGVAEVMSLVARQKAISNVESIGSGWGQGVKDVVRHWFHVVRGAVTGITIGILPGVGATAGAWMAYGQAQATARGDDKVAFGKGDPRGVIAPSSAGNSIEAGALIPTLLFGIPGAAPFALLLGALLIFGIEPGPRILTQNLDVVYVIVWSFAIASIIGAAFCFVLAKPLAKLSFIRFPLLAAAIIPILFMSGFQEPLELPVVWVMLLVGIVGWLMKTFGVPRAPFLIGFVLALPLERYYFLTSNLYDFDEWVTRPAVLVMFGILILPLVLDLVRRVRFRGKVDAVEVARGLAGMEALAVPRSGAIYVSAGFLVLFSGGFLMAGSYSEAAALFPKLATGIGAVLSLIALCLDIVKFRKYKRNGLRHDRGEWLLLLRTVAVALLWILAFIALIYVFGMIVGTVVFVPLFLWLVAKARMRTIVVYPLVVLAFLLALQEFAQIVMPRGYIYLGI</sequence>
<dbReference type="InterPro" id="IPR002823">
    <property type="entry name" value="DUF112_TM"/>
</dbReference>
<feature type="domain" description="DUF112" evidence="2">
    <location>
        <begin position="18"/>
        <end position="437"/>
    </location>
</feature>
<proteinExistence type="predicted"/>
<feature type="transmembrane region" description="Helical" evidence="1">
    <location>
        <begin position="384"/>
        <end position="404"/>
    </location>
</feature>
<feature type="transmembrane region" description="Helical" evidence="1">
    <location>
        <begin position="164"/>
        <end position="182"/>
    </location>
</feature>
<feature type="transmembrane region" description="Helical" evidence="1">
    <location>
        <begin position="74"/>
        <end position="93"/>
    </location>
</feature>
<feature type="transmembrane region" description="Helical" evidence="1">
    <location>
        <begin position="17"/>
        <end position="38"/>
    </location>
</feature>
<feature type="transmembrane region" description="Helical" evidence="1">
    <location>
        <begin position="542"/>
        <end position="561"/>
    </location>
</feature>
<feature type="transmembrane region" description="Helical" evidence="1">
    <location>
        <begin position="515"/>
        <end position="536"/>
    </location>
</feature>
<dbReference type="PANTHER" id="PTHR35342">
    <property type="entry name" value="TRICARBOXYLIC TRANSPORT PROTEIN"/>
    <property type="match status" value="1"/>
</dbReference>
<feature type="transmembrane region" description="Helical" evidence="1">
    <location>
        <begin position="410"/>
        <end position="427"/>
    </location>
</feature>
<feature type="transmembrane region" description="Helical" evidence="1">
    <location>
        <begin position="581"/>
        <end position="599"/>
    </location>
</feature>
<feature type="transmembrane region" description="Helical" evidence="1">
    <location>
        <begin position="630"/>
        <end position="652"/>
    </location>
</feature>
<keyword evidence="1" id="KW-1133">Transmembrane helix</keyword>
<name>A0A4Q8AFI1_9MICC</name>
<evidence type="ECO:0000313" key="3">
    <source>
        <dbReference type="EMBL" id="RZU63018.1"/>
    </source>
</evidence>
<keyword evidence="1" id="KW-0812">Transmembrane</keyword>
<evidence type="ECO:0000259" key="2">
    <source>
        <dbReference type="Pfam" id="PF01970"/>
    </source>
</evidence>
<dbReference type="Pfam" id="PF01970">
    <property type="entry name" value="TctA"/>
    <property type="match status" value="1"/>
</dbReference>
<feature type="transmembrane region" description="Helical" evidence="1">
    <location>
        <begin position="354"/>
        <end position="377"/>
    </location>
</feature>
<evidence type="ECO:0000256" key="1">
    <source>
        <dbReference type="SAM" id="Phobius"/>
    </source>
</evidence>
<keyword evidence="4" id="KW-1185">Reference proteome</keyword>
<feature type="transmembrane region" description="Helical" evidence="1">
    <location>
        <begin position="319"/>
        <end position="342"/>
    </location>
</feature>
<evidence type="ECO:0000313" key="4">
    <source>
        <dbReference type="Proteomes" id="UP000292685"/>
    </source>
</evidence>
<feature type="transmembrane region" description="Helical" evidence="1">
    <location>
        <begin position="605"/>
        <end position="623"/>
    </location>
</feature>
<feature type="transmembrane region" description="Helical" evidence="1">
    <location>
        <begin position="434"/>
        <end position="451"/>
    </location>
</feature>
<feature type="transmembrane region" description="Helical" evidence="1">
    <location>
        <begin position="202"/>
        <end position="222"/>
    </location>
</feature>
<dbReference type="PANTHER" id="PTHR35342:SF5">
    <property type="entry name" value="TRICARBOXYLIC TRANSPORT PROTEIN"/>
    <property type="match status" value="1"/>
</dbReference>
<dbReference type="AlphaFoldDB" id="A0A4Q8AFI1"/>